<feature type="binding site" evidence="3">
    <location>
        <position position="337"/>
    </location>
    <ligand>
        <name>CTP</name>
        <dbReference type="ChEBI" id="CHEBI:37563"/>
    </ligand>
</feature>
<dbReference type="InterPro" id="IPR003382">
    <property type="entry name" value="Flavoprotein"/>
</dbReference>
<evidence type="ECO:0000259" key="6">
    <source>
        <dbReference type="Pfam" id="PF04127"/>
    </source>
</evidence>
<dbReference type="SUPFAM" id="SSF52507">
    <property type="entry name" value="Homo-oligomeric flavin-containing Cys decarboxylases, HFCD"/>
    <property type="match status" value="1"/>
</dbReference>
<proteinExistence type="inferred from homology"/>
<comment type="catalytic activity">
    <reaction evidence="3 4">
        <text>N-[(R)-4-phosphopantothenoyl]-L-cysteine + H(+) = (R)-4'-phosphopantetheine + CO2</text>
        <dbReference type="Rhea" id="RHEA:16793"/>
        <dbReference type="ChEBI" id="CHEBI:15378"/>
        <dbReference type="ChEBI" id="CHEBI:16526"/>
        <dbReference type="ChEBI" id="CHEBI:59458"/>
        <dbReference type="ChEBI" id="CHEBI:61723"/>
        <dbReference type="EC" id="4.1.1.36"/>
    </reaction>
</comment>
<name>A0ABN5H1Z9_9FIRM</name>
<feature type="region of interest" description="Phosphopantothenoylcysteine decarboxylase" evidence="3">
    <location>
        <begin position="1"/>
        <end position="184"/>
    </location>
</feature>
<dbReference type="Pfam" id="PF04127">
    <property type="entry name" value="DFP"/>
    <property type="match status" value="1"/>
</dbReference>
<evidence type="ECO:0000313" key="8">
    <source>
        <dbReference type="Proteomes" id="UP000325292"/>
    </source>
</evidence>
<evidence type="ECO:0000256" key="3">
    <source>
        <dbReference type="HAMAP-Rule" id="MF_02225"/>
    </source>
</evidence>
<feature type="binding site" evidence="3">
    <location>
        <position position="284"/>
    </location>
    <ligand>
        <name>CTP</name>
        <dbReference type="ChEBI" id="CHEBI:37563"/>
    </ligand>
</feature>
<feature type="binding site" evidence="3">
    <location>
        <position position="333"/>
    </location>
    <ligand>
        <name>CTP</name>
        <dbReference type="ChEBI" id="CHEBI:37563"/>
    </ligand>
</feature>
<evidence type="ECO:0000256" key="1">
    <source>
        <dbReference type="ARBA" id="ARBA00022793"/>
    </source>
</evidence>
<comment type="caution">
    <text evidence="3">Lacks conserved residue(s) required for the propagation of feature annotation.</text>
</comment>
<dbReference type="Proteomes" id="UP000325292">
    <property type="component" value="Chromosome"/>
</dbReference>
<evidence type="ECO:0000256" key="4">
    <source>
        <dbReference type="RuleBase" id="RU364078"/>
    </source>
</evidence>
<feature type="domain" description="DNA/pantothenate metabolism flavoprotein C-terminal" evidence="6">
    <location>
        <begin position="180"/>
        <end position="389"/>
    </location>
</feature>
<comment type="similarity">
    <text evidence="3 4">In the C-terminal section; belongs to the PPC synthetase family.</text>
</comment>
<feature type="domain" description="Flavoprotein" evidence="5">
    <location>
        <begin position="1"/>
        <end position="170"/>
    </location>
</feature>
<dbReference type="InterPro" id="IPR005252">
    <property type="entry name" value="CoaBC"/>
</dbReference>
<keyword evidence="1 3" id="KW-0210">Decarboxylase</keyword>
<comment type="function">
    <text evidence="3">Catalyzes two sequential steps in the biosynthesis of coenzyme A. In the first step cysteine is conjugated to 4'-phosphopantothenate to form 4-phosphopantothenoylcysteine. In the second step the latter compound is decarboxylated to form 4'-phosphopantotheine.</text>
</comment>
<comment type="cofactor">
    <cofactor evidence="3">
        <name>FMN</name>
        <dbReference type="ChEBI" id="CHEBI:58210"/>
    </cofactor>
    <text evidence="3">Binds 1 FMN per subunit.</text>
</comment>
<evidence type="ECO:0000259" key="5">
    <source>
        <dbReference type="Pfam" id="PF02441"/>
    </source>
</evidence>
<comment type="pathway">
    <text evidence="3 4">Cofactor biosynthesis; coenzyme A biosynthesis; CoA from (R)-pantothenate: step 2/5.</text>
</comment>
<feature type="region of interest" description="Phosphopantothenate--cysteine ligase" evidence="3">
    <location>
        <begin position="185"/>
        <end position="401"/>
    </location>
</feature>
<keyword evidence="3" id="KW-0479">Metal-binding</keyword>
<dbReference type="InterPro" id="IPR035929">
    <property type="entry name" value="CoaB-like_sf"/>
</dbReference>
<keyword evidence="3 4" id="KW-0436">Ligase</keyword>
<keyword evidence="8" id="KW-1185">Reference proteome</keyword>
<feature type="binding site" evidence="3">
    <location>
        <position position="274"/>
    </location>
    <ligand>
        <name>CTP</name>
        <dbReference type="ChEBI" id="CHEBI:37563"/>
    </ligand>
</feature>
<dbReference type="Gene3D" id="3.40.50.1950">
    <property type="entry name" value="Flavin prenyltransferase-like"/>
    <property type="match status" value="1"/>
</dbReference>
<keyword evidence="3 4" id="KW-0288">FMN</keyword>
<gene>
    <name evidence="3" type="primary">coaBC</name>
    <name evidence="7" type="ORF">BXT84_11385</name>
</gene>
<evidence type="ECO:0000313" key="7">
    <source>
        <dbReference type="EMBL" id="AUW94469.1"/>
    </source>
</evidence>
<accession>A0ABN5H1Z9</accession>
<comment type="pathway">
    <text evidence="3 4">Cofactor biosynthesis; coenzyme A biosynthesis; CoA from (R)-pantothenate: step 3/5.</text>
</comment>
<sequence length="401" mass="42816">MRVILGVGGGIAAYKSCDLASRLVQQGHELSVVMTQTASEFVGPLTFRALSGRPVAIAAADEPMGPLSHVRLARWAQVMIIAPLTQNLLARLSLGLSSDMLSLVFQGFQGPIIVAPAMEPEMWLSPQTQKRMEDLLDQRQVVVVGPNHGRMASGYMGPGRMAEPAEIMDALWRLAKPKNLAGVSVVITAGPTWEHFDPVRLLTNPSTGSVGIALAKELSARGAQVTVVHGPGVSTVKWPGIRYVATESARDMLDAVAALMPAADVLIGAAAVSDFRPVHPASQKMPKSALEQAWLMEANPDIMAEMGRLYHDSKILIGFAAETHNVVASALAKAERKRLHAIVANAVGKGLGFGEGEYQAAILRGGDVDGTLEPMTKERLAEKVAELVTDLHTARRITDRV</sequence>
<keyword evidence="3" id="KW-0511">Multifunctional enzyme</keyword>
<keyword evidence="3" id="KW-0460">Magnesium</keyword>
<dbReference type="PANTHER" id="PTHR14359">
    <property type="entry name" value="HOMO-OLIGOMERIC FLAVIN CONTAINING CYS DECARBOXYLASE FAMILY"/>
    <property type="match status" value="1"/>
</dbReference>
<dbReference type="PANTHER" id="PTHR14359:SF6">
    <property type="entry name" value="PHOSPHOPANTOTHENOYLCYSTEINE DECARBOXYLASE"/>
    <property type="match status" value="1"/>
</dbReference>
<dbReference type="InterPro" id="IPR036551">
    <property type="entry name" value="Flavin_trans-like"/>
</dbReference>
<comment type="similarity">
    <text evidence="3 4">In the N-terminal section; belongs to the HFCD (homo-oligomeric flavin containing Cys decarboxylase) superfamily.</text>
</comment>
<feature type="binding site" evidence="3">
    <location>
        <position position="319"/>
    </location>
    <ligand>
        <name>CTP</name>
        <dbReference type="ChEBI" id="CHEBI:37563"/>
    </ligand>
</feature>
<organism evidence="7 8">
    <name type="scientific">Sulfobacillus thermotolerans</name>
    <dbReference type="NCBI Taxonomy" id="338644"/>
    <lineage>
        <taxon>Bacteria</taxon>
        <taxon>Bacillati</taxon>
        <taxon>Bacillota</taxon>
        <taxon>Clostridia</taxon>
        <taxon>Eubacteriales</taxon>
        <taxon>Clostridiales Family XVII. Incertae Sedis</taxon>
        <taxon>Sulfobacillus</taxon>
    </lineage>
</organism>
<dbReference type="NCBIfam" id="TIGR00521">
    <property type="entry name" value="coaBC_dfp"/>
    <property type="match status" value="1"/>
</dbReference>
<comment type="catalytic activity">
    <reaction evidence="3 4">
        <text>(R)-4'-phosphopantothenate + L-cysteine + CTP = N-[(R)-4-phosphopantothenoyl]-L-cysteine + CMP + diphosphate + H(+)</text>
        <dbReference type="Rhea" id="RHEA:19397"/>
        <dbReference type="ChEBI" id="CHEBI:10986"/>
        <dbReference type="ChEBI" id="CHEBI:15378"/>
        <dbReference type="ChEBI" id="CHEBI:33019"/>
        <dbReference type="ChEBI" id="CHEBI:35235"/>
        <dbReference type="ChEBI" id="CHEBI:37563"/>
        <dbReference type="ChEBI" id="CHEBI:59458"/>
        <dbReference type="ChEBI" id="CHEBI:60377"/>
        <dbReference type="EC" id="6.3.2.5"/>
    </reaction>
</comment>
<dbReference type="InterPro" id="IPR007085">
    <property type="entry name" value="DNA/pantothenate-metab_flavo_C"/>
</dbReference>
<reference evidence="7 8" key="1">
    <citation type="journal article" date="2019" name="Sci. Rep.">
        <title>Sulfobacillus thermotolerans: new insights into resistance and metabolic capacities of acidophilic chemolithotrophs.</title>
        <authorList>
            <person name="Panyushkina A.E."/>
            <person name="Babenko V.V."/>
            <person name="Nikitina A.S."/>
            <person name="Selezneva O.V."/>
            <person name="Tsaplina I.A."/>
            <person name="Letarova M.A."/>
            <person name="Kostryukova E.S."/>
            <person name="Letarov A.V."/>
        </authorList>
    </citation>
    <scope>NUCLEOTIDE SEQUENCE [LARGE SCALE GENOMIC DNA]</scope>
    <source>
        <strain evidence="7 8">Kr1</strain>
    </source>
</reference>
<protein>
    <recommendedName>
        <fullName evidence="3">Coenzyme A biosynthesis bifunctional protein CoaBC</fullName>
    </recommendedName>
    <alternativeName>
        <fullName evidence="3">DNA/pantothenate metabolism flavoprotein</fullName>
    </alternativeName>
    <alternativeName>
        <fullName evidence="3">Phosphopantothenoylcysteine synthetase/decarboxylase</fullName>
        <shortName evidence="3">PPCS-PPCDC</shortName>
    </alternativeName>
    <domain>
        <recommendedName>
            <fullName evidence="3">Phosphopantothenoylcysteine decarboxylase</fullName>
            <shortName evidence="3">PPC decarboxylase</shortName>
            <shortName evidence="3">PPC-DC</shortName>
            <ecNumber evidence="3">4.1.1.36</ecNumber>
        </recommendedName>
        <alternativeName>
            <fullName evidence="3">CoaC</fullName>
        </alternativeName>
    </domain>
    <domain>
        <recommendedName>
            <fullName evidence="3">Phosphopantothenate--cysteine ligase</fullName>
            <ecNumber evidence="3">6.3.2.5</ecNumber>
        </recommendedName>
        <alternativeName>
            <fullName evidence="3">CoaB</fullName>
        </alternativeName>
        <alternativeName>
            <fullName evidence="3">Phosphopantothenoylcysteine synthetase</fullName>
            <shortName evidence="3">PPC synthetase</shortName>
            <shortName evidence="3">PPC-S</shortName>
        </alternativeName>
    </domain>
</protein>
<comment type="function">
    <text evidence="4">Catalyzes two steps in the biosynthesis of coenzyme A. In the first step cysteine is conjugated to 4'-phosphopantothenate to form 4-phosphopantothenoylcysteine, in the latter compound is decarboxylated to form 4'-phosphopantotheine.</text>
</comment>
<dbReference type="EMBL" id="CP019454">
    <property type="protein sequence ID" value="AUW94469.1"/>
    <property type="molecule type" value="Genomic_DNA"/>
</dbReference>
<dbReference type="Pfam" id="PF02441">
    <property type="entry name" value="Flavoprotein"/>
    <property type="match status" value="1"/>
</dbReference>
<dbReference type="EC" id="4.1.1.36" evidence="3"/>
<dbReference type="EC" id="6.3.2.5" evidence="3"/>
<keyword evidence="2 3" id="KW-0456">Lyase</keyword>
<keyword evidence="3 4" id="KW-0285">Flavoprotein</keyword>
<evidence type="ECO:0000256" key="2">
    <source>
        <dbReference type="ARBA" id="ARBA00023239"/>
    </source>
</evidence>
<dbReference type="Gene3D" id="3.40.50.10300">
    <property type="entry name" value="CoaB-like"/>
    <property type="match status" value="1"/>
</dbReference>
<comment type="cofactor">
    <cofactor evidence="3">
        <name>Mg(2+)</name>
        <dbReference type="ChEBI" id="CHEBI:18420"/>
    </cofactor>
</comment>
<dbReference type="SUPFAM" id="SSF102645">
    <property type="entry name" value="CoaB-like"/>
    <property type="match status" value="1"/>
</dbReference>
<dbReference type="HAMAP" id="MF_02225">
    <property type="entry name" value="CoaBC"/>
    <property type="match status" value="1"/>
</dbReference>